<gene>
    <name evidence="3" type="ORF">G6O67_007187</name>
</gene>
<feature type="compositionally biased region" description="Low complexity" evidence="1">
    <location>
        <begin position="871"/>
        <end position="891"/>
    </location>
</feature>
<accession>A0A8H4LTE5</accession>
<dbReference type="InterPro" id="IPR046538">
    <property type="entry name" value="DUF6603"/>
</dbReference>
<dbReference type="Pfam" id="PF20248">
    <property type="entry name" value="DUF6603"/>
    <property type="match status" value="1"/>
</dbReference>
<feature type="region of interest" description="Disordered" evidence="1">
    <location>
        <begin position="806"/>
        <end position="825"/>
    </location>
</feature>
<keyword evidence="4" id="KW-1185">Reference proteome</keyword>
<dbReference type="Proteomes" id="UP000557566">
    <property type="component" value="Unassembled WGS sequence"/>
</dbReference>
<feature type="region of interest" description="Disordered" evidence="1">
    <location>
        <begin position="866"/>
        <end position="913"/>
    </location>
</feature>
<reference evidence="3 4" key="1">
    <citation type="journal article" date="2020" name="Genome Biol. Evol.">
        <title>A new high-quality draft genome assembly of the Chinese cordyceps Ophiocordyceps sinensis.</title>
        <authorList>
            <person name="Shu R."/>
            <person name="Zhang J."/>
            <person name="Meng Q."/>
            <person name="Zhang H."/>
            <person name="Zhou G."/>
            <person name="Li M."/>
            <person name="Wu P."/>
            <person name="Zhao Y."/>
            <person name="Chen C."/>
            <person name="Qin Q."/>
        </authorList>
    </citation>
    <scope>NUCLEOTIDE SEQUENCE [LARGE SCALE GENOMIC DNA]</scope>
    <source>
        <strain evidence="3 4">IOZ07</strain>
    </source>
</reference>
<evidence type="ECO:0000256" key="1">
    <source>
        <dbReference type="SAM" id="MobiDB-lite"/>
    </source>
</evidence>
<feature type="domain" description="DUF6603" evidence="2">
    <location>
        <begin position="911"/>
        <end position="1453"/>
    </location>
</feature>
<sequence>MAASTTKPTKNSLLLDCIRSSLGTSAQASEGTFNVYSSTHAPPGAGADAHVLTSGTSVDSFVALLTNQEMVLAAAPTTGSLTVGLDRSDPWAIWMTCLDPTGTLSLTFDGASSAAITSFQFRFKKPWDMTFSSDASALLFAFGPQSGTSAARVPAPGLMADGSLLYFGLDPASTTQSLSSTVKDLAAFSGTVAVLPDEITSWTLTLEPSAAGQKRNALWFDPGSMKTIVRLRFSVDGGTEMLTSLLGGALPGLQFQSVDAVCKKTLVLAATETGPGAVQNGQFALQVACSIASKDTAGPVDMIASVECLQAGYILTLTLTTSNALSRLLAWLGDLAAGASLDFIHDILSKDSVFDGINARQLKIGLVTDDQTKKPNLSSFRAEIEVAATLGQSGSSPVVFLISYTWSKDIGGAGALSGEFWNWFDASPTRDLSPAYEAVDDLCPLAQNPALKISLLSLVPGQSIENVPANIPTEITSAYVSLTQDGCLLGGIVQSDMWDSSQQYSVPQLDLGQLSLQMSFSWGKAASFQLSLGVLAEMKPSVSSKHQSSAYLTGSLDYDSSNKSWALQAALDGLYASTLYEFFDEASADHVMPLIDSIEIASVTLTYQYTANTDSPAAGSVQSAGSHFKMEGLLLIAALELQLSFEYQDQAWTFSAQLAAQDSTATMGDILESILDDDGLDLPDFLANTPFSHDDGHAIDIVVKRVLKSSANDSAKGDGGETFQFVALLSLGHLEMIFAQFHDGSWPAGEQSKRLVKVALTQLPSFDIALVGRLEQPFDEMYYMWIQDSRGQNKTQTAGLTREDIKDINPSMGNSPLVPKDKVKDPQPEDLLVAAGSHLGIVMHDQSGGKTCILDYTFKKQAAASGGGGAKVTAPATAPATATGETSGETPSKQADDTPDSDGNSSQAPFKKQAGPLSISNIGLKYADQALQIKLDATLLLGPLGFSLLGFSIDLKLTSLDLSKIEAPSFSLNGFSVVFDKTPLSIAGIVVHGSDATLNYYAGGLVVGWVPYQLEAAGFYGEATPQGTGSDKAFISVFVFARLDGPLVTLEFAEISGVTGGFGYKSQVRVPAADQISNFPFIATQQLDGASGSALDALQRLTSPGQGGWFNPVDDAYWAAAGMKISAFKMLSLDAVAVLQFGQTVKMGLFGVAVLDVPNAASPLKYAHAELGIAITVDPDMGVLVAEAQLSPNSYIIHPSCHLTGGFALCYWFDGPHVNKALVGSFVFTLGGYHQAFQAPKGWPSPPRLGITWQLGSHLSITGEAYFAITCKSCMAGGRLHALFSLGPIDAWFDAFADFLINYKPFHFSADAGVSVGVRLSIDILFIHIHISIEISADLYLWGPPFGGRAHVDIKVTKFWINFGDDELDEPAVSLVDFYHLALQASSQQQSQAQAQAQADAPVTEAVGDGTDKQPLNEAHIFLAQSGLLNNSQTPSREQNQDWVVRGGTFSFAVGCKMAVARAALVDGDNKTLNSVAYTTNSIYARPMHLETALESSLVVSILQDGVEADTANWGMDQVIKSVPAGLWAMYDATKDPSGGNNNIGDLLDADNGSIALMMGVVLTAPPAVMSQDRLPVFDIADAELVQICEEPFPPSQASQATWEPDTPAQGAEQWGNVHGKWKSPSWDSAGGEGQGVQSQFVKAWAQAFNWDVGLQQLAGLPGLLDKRFDEIYVAAPLMTR</sequence>
<organism evidence="3 4">
    <name type="scientific">Ophiocordyceps sinensis</name>
    <dbReference type="NCBI Taxonomy" id="72228"/>
    <lineage>
        <taxon>Eukaryota</taxon>
        <taxon>Fungi</taxon>
        <taxon>Dikarya</taxon>
        <taxon>Ascomycota</taxon>
        <taxon>Pezizomycotina</taxon>
        <taxon>Sordariomycetes</taxon>
        <taxon>Hypocreomycetidae</taxon>
        <taxon>Hypocreales</taxon>
        <taxon>Ophiocordycipitaceae</taxon>
        <taxon>Ophiocordyceps</taxon>
    </lineage>
</organism>
<comment type="caution">
    <text evidence="3">The sequence shown here is derived from an EMBL/GenBank/DDBJ whole genome shotgun (WGS) entry which is preliminary data.</text>
</comment>
<evidence type="ECO:0000259" key="2">
    <source>
        <dbReference type="Pfam" id="PF20248"/>
    </source>
</evidence>
<proteinExistence type="predicted"/>
<name>A0A8H4LTE5_9HYPO</name>
<evidence type="ECO:0000313" key="3">
    <source>
        <dbReference type="EMBL" id="KAF4505215.1"/>
    </source>
</evidence>
<evidence type="ECO:0000313" key="4">
    <source>
        <dbReference type="Proteomes" id="UP000557566"/>
    </source>
</evidence>
<protein>
    <recommendedName>
        <fullName evidence="2">DUF6603 domain-containing protein</fullName>
    </recommendedName>
</protein>
<dbReference type="EMBL" id="JAAVMX010000008">
    <property type="protein sequence ID" value="KAF4505215.1"/>
    <property type="molecule type" value="Genomic_DNA"/>
</dbReference>
<dbReference type="OrthoDB" id="5352492at2759"/>